<dbReference type="InterPro" id="IPR038655">
    <property type="entry name" value="Ribosomal_eL27_sf"/>
</dbReference>
<dbReference type="SUPFAM" id="SSF50104">
    <property type="entry name" value="Translation proteins SH3-like domain"/>
    <property type="match status" value="1"/>
</dbReference>
<dbReference type="Proteomes" id="UP000078546">
    <property type="component" value="Unassembled WGS sequence"/>
</dbReference>
<dbReference type="AlphaFoldDB" id="A0A1A8W3D1"/>
<dbReference type="InterPro" id="IPR008991">
    <property type="entry name" value="Translation_prot_SH3-like_sf"/>
</dbReference>
<dbReference type="EMBL" id="FLQV01000633">
    <property type="protein sequence ID" value="SBS96899.1"/>
    <property type="molecule type" value="Genomic_DNA"/>
</dbReference>
<dbReference type="GO" id="GO:1990904">
    <property type="term" value="C:ribonucleoprotein complex"/>
    <property type="evidence" value="ECO:0007669"/>
    <property type="project" value="UniProtKB-KW"/>
</dbReference>
<evidence type="ECO:0000313" key="5">
    <source>
        <dbReference type="EMBL" id="SBS86486.1"/>
    </source>
</evidence>
<evidence type="ECO:0000313" key="7">
    <source>
        <dbReference type="Proteomes" id="UP000078546"/>
    </source>
</evidence>
<accession>A0A1A8W3D1</accession>
<feature type="compositionally biased region" description="Polar residues" evidence="4">
    <location>
        <begin position="198"/>
        <end position="210"/>
    </location>
</feature>
<protein>
    <submittedName>
        <fullName evidence="5">60S ribosomal protein L27, putative (RPL27)</fullName>
    </submittedName>
</protein>
<evidence type="ECO:0000256" key="2">
    <source>
        <dbReference type="ARBA" id="ARBA00022980"/>
    </source>
</evidence>
<reference evidence="5" key="2">
    <citation type="submission" date="2016-05" db="EMBL/GenBank/DDBJ databases">
        <authorList>
            <person name="Lavstsen T."/>
            <person name="Jespersen J.S."/>
        </authorList>
    </citation>
    <scope>NUCLEOTIDE SEQUENCE [LARGE SCALE GENOMIC DNA]</scope>
</reference>
<dbReference type="GO" id="GO:0003735">
    <property type="term" value="F:structural constituent of ribosome"/>
    <property type="evidence" value="ECO:0007669"/>
    <property type="project" value="InterPro"/>
</dbReference>
<feature type="compositionally biased region" description="Basic and acidic residues" evidence="4">
    <location>
        <begin position="177"/>
        <end position="192"/>
    </location>
</feature>
<keyword evidence="2 5" id="KW-0689">Ribosomal protein</keyword>
<dbReference type="InterPro" id="IPR001141">
    <property type="entry name" value="Ribosomal_eL27"/>
</dbReference>
<gene>
    <name evidence="6" type="ORF">POVCU1_034460</name>
    <name evidence="5" type="ORF">POVCU2_0037460</name>
</gene>
<dbReference type="Proteomes" id="UP000078560">
    <property type="component" value="Unassembled WGS sequence"/>
</dbReference>
<dbReference type="GO" id="GO:0006412">
    <property type="term" value="P:translation"/>
    <property type="evidence" value="ECO:0007669"/>
    <property type="project" value="InterPro"/>
</dbReference>
<comment type="similarity">
    <text evidence="1">Belongs to the eukaryotic ribosomal protein eL27 family.</text>
</comment>
<reference evidence="7 8" key="1">
    <citation type="submission" date="2016-05" db="EMBL/GenBank/DDBJ databases">
        <authorList>
            <person name="Naeem Raeece"/>
        </authorList>
    </citation>
    <scope>NUCLEOTIDE SEQUENCE [LARGE SCALE GENOMIC DNA]</scope>
</reference>
<dbReference type="PANTHER" id="PTHR10497">
    <property type="entry name" value="60S RIBOSOMAL PROTEIN L27"/>
    <property type="match status" value="1"/>
</dbReference>
<keyword evidence="3" id="KW-0687">Ribonucleoprotein</keyword>
<evidence type="ECO:0000313" key="6">
    <source>
        <dbReference type="EMBL" id="SBS96899.1"/>
    </source>
</evidence>
<evidence type="ECO:0000256" key="3">
    <source>
        <dbReference type="ARBA" id="ARBA00023274"/>
    </source>
</evidence>
<name>A0A1A8W3D1_PLAOA</name>
<evidence type="ECO:0000313" key="8">
    <source>
        <dbReference type="Proteomes" id="UP000078560"/>
    </source>
</evidence>
<sequence>MRRNLEGSKRDRFYLRVRILSTALKPGKVVIMLNGRRAGKKAIIISTYESQTRERPYSYCLVAGIEKHPLKVTKSMSKKKIVKRSKVKAFVKYINVNHILPTRYQVTNDFDVKSLVSDDILRSKNKKKEVKKLGRVFRDKIGKNRKRGRRGCGLSNATNCESVAKKKQMVVDETDKDGEAIRKNKNKGKDTNAEVEWQNGQTKTNFSHVN</sequence>
<dbReference type="InterPro" id="IPR041991">
    <property type="entry name" value="Ribosomal_eL27_KOW"/>
</dbReference>
<feature type="region of interest" description="Disordered" evidence="4">
    <location>
        <begin position="172"/>
        <end position="210"/>
    </location>
</feature>
<organism evidence="5 8">
    <name type="scientific">Plasmodium ovale curtisi</name>
    <dbReference type="NCBI Taxonomy" id="864141"/>
    <lineage>
        <taxon>Eukaryota</taxon>
        <taxon>Sar</taxon>
        <taxon>Alveolata</taxon>
        <taxon>Apicomplexa</taxon>
        <taxon>Aconoidasida</taxon>
        <taxon>Haemosporida</taxon>
        <taxon>Plasmodiidae</taxon>
        <taxon>Plasmodium</taxon>
        <taxon>Plasmodium (Plasmodium)</taxon>
    </lineage>
</organism>
<dbReference type="CDD" id="cd06090">
    <property type="entry name" value="KOW_RPL27"/>
    <property type="match status" value="1"/>
</dbReference>
<evidence type="ECO:0000256" key="1">
    <source>
        <dbReference type="ARBA" id="ARBA00009124"/>
    </source>
</evidence>
<dbReference type="Pfam" id="PF01777">
    <property type="entry name" value="Ribosomal_L27e"/>
    <property type="match status" value="1"/>
</dbReference>
<dbReference type="GO" id="GO:0005840">
    <property type="term" value="C:ribosome"/>
    <property type="evidence" value="ECO:0007669"/>
    <property type="project" value="UniProtKB-KW"/>
</dbReference>
<dbReference type="Gene3D" id="2.30.30.770">
    <property type="match status" value="1"/>
</dbReference>
<dbReference type="EMBL" id="FLQU01000497">
    <property type="protein sequence ID" value="SBS86486.1"/>
    <property type="molecule type" value="Genomic_DNA"/>
</dbReference>
<evidence type="ECO:0000256" key="4">
    <source>
        <dbReference type="SAM" id="MobiDB-lite"/>
    </source>
</evidence>
<proteinExistence type="inferred from homology"/>